<evidence type="ECO:0000256" key="2">
    <source>
        <dbReference type="ARBA" id="ARBA00022598"/>
    </source>
</evidence>
<evidence type="ECO:0000256" key="8">
    <source>
        <dbReference type="HAMAP-Rule" id="MF_00336"/>
    </source>
</evidence>
<dbReference type="PANTHER" id="PTHR43210">
    <property type="entry name" value="DETHIOBIOTIN SYNTHETASE"/>
    <property type="match status" value="1"/>
</dbReference>
<comment type="pathway">
    <text evidence="8">Cofactor biosynthesis; biotin biosynthesis; biotin from 7,8-diaminononanoate: step 1/2.</text>
</comment>
<keyword evidence="10" id="KW-1185">Reference proteome</keyword>
<keyword evidence="5 8" id="KW-0093">Biotin biosynthesis</keyword>
<comment type="cofactor">
    <cofactor evidence="8">
        <name>Mg(2+)</name>
        <dbReference type="ChEBI" id="CHEBI:18420"/>
    </cofactor>
</comment>
<dbReference type="UniPathway" id="UPA00078">
    <property type="reaction ID" value="UER00161"/>
</dbReference>
<dbReference type="CDD" id="cd03109">
    <property type="entry name" value="DTBS"/>
    <property type="match status" value="1"/>
</dbReference>
<name>A0A4D6YPJ9_9GAMM</name>
<dbReference type="Proteomes" id="UP000298603">
    <property type="component" value="Chromosome"/>
</dbReference>
<dbReference type="InterPro" id="IPR004472">
    <property type="entry name" value="DTB_synth_BioD"/>
</dbReference>
<dbReference type="EC" id="6.3.3.3" evidence="8"/>
<feature type="binding site" evidence="8">
    <location>
        <position position="42"/>
    </location>
    <ligand>
        <name>substrate</name>
    </ligand>
</feature>
<accession>A0A4D6YPJ9</accession>
<evidence type="ECO:0000256" key="7">
    <source>
        <dbReference type="ARBA" id="ARBA00022842"/>
    </source>
</evidence>
<feature type="binding site" evidence="8">
    <location>
        <position position="115"/>
    </location>
    <ligand>
        <name>Mg(2+)</name>
        <dbReference type="ChEBI" id="CHEBI:18420"/>
    </ligand>
</feature>
<gene>
    <name evidence="8 9" type="primary">bioD</name>
    <name evidence="9" type="ORF">D9V81_01010</name>
</gene>
<dbReference type="RefSeq" id="WP_158349459.1">
    <property type="nucleotide sequence ID" value="NZ_CP032996.1"/>
</dbReference>
<feature type="active site" evidence="8">
    <location>
        <position position="38"/>
    </location>
</feature>
<sequence>MIKKWFITGTNTNVGKTIISTILLKKASKLGFNTAGYKPISTGCTQTINGLRNQDAIFLKKNSNIKFKYEEINPFSFYNPLPPNFLNNKNNHITLKKLSIGLKIIQKKSNWIIIEGIGGWYTPIFKKITLADWVKKEKIPVILVIKMEIGCINHTILTTQAILNSGVQFSGWYANCIKPEPYILNYIYTINKFIKQPFLGMIPYCKDINDIYNNTININLPK</sequence>
<dbReference type="PANTHER" id="PTHR43210:SF5">
    <property type="entry name" value="DETHIOBIOTIN SYNTHETASE"/>
    <property type="match status" value="1"/>
</dbReference>
<keyword evidence="4 8" id="KW-0547">Nucleotide-binding</keyword>
<dbReference type="InterPro" id="IPR027417">
    <property type="entry name" value="P-loop_NTPase"/>
</dbReference>
<dbReference type="GO" id="GO:0004141">
    <property type="term" value="F:dethiobiotin synthase activity"/>
    <property type="evidence" value="ECO:0007669"/>
    <property type="project" value="UniProtKB-UniRule"/>
</dbReference>
<evidence type="ECO:0000256" key="1">
    <source>
        <dbReference type="ARBA" id="ARBA00022490"/>
    </source>
</evidence>
<keyword evidence="6 8" id="KW-0067">ATP-binding</keyword>
<dbReference type="EMBL" id="CP032996">
    <property type="protein sequence ID" value="QCI27195.1"/>
    <property type="molecule type" value="Genomic_DNA"/>
</dbReference>
<evidence type="ECO:0000313" key="10">
    <source>
        <dbReference type="Proteomes" id="UP000298603"/>
    </source>
</evidence>
<comment type="similarity">
    <text evidence="8">Belongs to the dethiobiotin synthetase family.</text>
</comment>
<organism evidence="9 10">
    <name type="scientific">Buchnera aphidicola</name>
    <name type="common">Therioaphis trifolii</name>
    <dbReference type="NCBI Taxonomy" id="1241884"/>
    <lineage>
        <taxon>Bacteria</taxon>
        <taxon>Pseudomonadati</taxon>
        <taxon>Pseudomonadota</taxon>
        <taxon>Gammaproteobacteria</taxon>
        <taxon>Enterobacterales</taxon>
        <taxon>Erwiniaceae</taxon>
        <taxon>Buchnera</taxon>
    </lineage>
</organism>
<evidence type="ECO:0000256" key="6">
    <source>
        <dbReference type="ARBA" id="ARBA00022840"/>
    </source>
</evidence>
<reference evidence="9 10" key="1">
    <citation type="submission" date="2018-10" db="EMBL/GenBank/DDBJ databases">
        <title>Comparative functional genomics of the obligate endosymbiont Buchnera aphidicola.</title>
        <authorList>
            <person name="Chong R.A."/>
        </authorList>
    </citation>
    <scope>NUCLEOTIDE SEQUENCE [LARGE SCALE GENOMIC DNA]</scope>
    <source>
        <strain evidence="9 10">Tma</strain>
    </source>
</reference>
<comment type="subcellular location">
    <subcellularLocation>
        <location evidence="8">Cytoplasm</location>
    </subcellularLocation>
</comment>
<comment type="catalytic activity">
    <reaction evidence="8">
        <text>(7R,8S)-7,8-diammoniononanoate + CO2 + ATP = (4R,5S)-dethiobiotin + ADP + phosphate + 3 H(+)</text>
        <dbReference type="Rhea" id="RHEA:15805"/>
        <dbReference type="ChEBI" id="CHEBI:15378"/>
        <dbReference type="ChEBI" id="CHEBI:16526"/>
        <dbReference type="ChEBI" id="CHEBI:30616"/>
        <dbReference type="ChEBI" id="CHEBI:43474"/>
        <dbReference type="ChEBI" id="CHEBI:149469"/>
        <dbReference type="ChEBI" id="CHEBI:149473"/>
        <dbReference type="ChEBI" id="CHEBI:456216"/>
        <dbReference type="EC" id="6.3.3.3"/>
    </reaction>
</comment>
<keyword evidence="7 8" id="KW-0460">Magnesium</keyword>
<evidence type="ECO:0000256" key="3">
    <source>
        <dbReference type="ARBA" id="ARBA00022723"/>
    </source>
</evidence>
<dbReference type="HAMAP" id="MF_00336">
    <property type="entry name" value="BioD"/>
    <property type="match status" value="1"/>
</dbReference>
<keyword evidence="3 8" id="KW-0479">Metal-binding</keyword>
<dbReference type="GO" id="GO:0005829">
    <property type="term" value="C:cytosol"/>
    <property type="evidence" value="ECO:0007669"/>
    <property type="project" value="TreeGrafter"/>
</dbReference>
<dbReference type="SUPFAM" id="SSF52540">
    <property type="entry name" value="P-loop containing nucleoside triphosphate hydrolases"/>
    <property type="match status" value="1"/>
</dbReference>
<keyword evidence="1 8" id="KW-0963">Cytoplasm</keyword>
<dbReference type="GO" id="GO:0042803">
    <property type="term" value="F:protein homodimerization activity"/>
    <property type="evidence" value="ECO:0007669"/>
    <property type="project" value="UniProtKB-ARBA"/>
</dbReference>
<evidence type="ECO:0000256" key="4">
    <source>
        <dbReference type="ARBA" id="ARBA00022741"/>
    </source>
</evidence>
<dbReference type="PIRSF" id="PIRSF006755">
    <property type="entry name" value="DTB_synth"/>
    <property type="match status" value="1"/>
</dbReference>
<dbReference type="GO" id="GO:0000287">
    <property type="term" value="F:magnesium ion binding"/>
    <property type="evidence" value="ECO:0007669"/>
    <property type="project" value="UniProtKB-UniRule"/>
</dbReference>
<feature type="binding site" evidence="8">
    <location>
        <begin position="115"/>
        <end position="118"/>
    </location>
    <ligand>
        <name>ATP</name>
        <dbReference type="ChEBI" id="CHEBI:30616"/>
    </ligand>
</feature>
<feature type="binding site" evidence="8">
    <location>
        <position position="17"/>
    </location>
    <ligand>
        <name>Mg(2+)</name>
        <dbReference type="ChEBI" id="CHEBI:18420"/>
    </ligand>
</feature>
<comment type="subunit">
    <text evidence="8">Homodimer.</text>
</comment>
<feature type="binding site" evidence="8">
    <location>
        <begin position="13"/>
        <end position="18"/>
    </location>
    <ligand>
        <name>ATP</name>
        <dbReference type="ChEBI" id="CHEBI:30616"/>
    </ligand>
</feature>
<dbReference type="FunFam" id="3.40.50.300:FF:000292">
    <property type="entry name" value="ATP-dependent dethiobiotin synthetase BioD"/>
    <property type="match status" value="1"/>
</dbReference>
<feature type="binding site" evidence="8">
    <location>
        <begin position="175"/>
        <end position="176"/>
    </location>
    <ligand>
        <name>ATP</name>
        <dbReference type="ChEBI" id="CHEBI:30616"/>
    </ligand>
</feature>
<dbReference type="GO" id="GO:0009102">
    <property type="term" value="P:biotin biosynthetic process"/>
    <property type="evidence" value="ECO:0007669"/>
    <property type="project" value="UniProtKB-UniRule"/>
</dbReference>
<protein>
    <recommendedName>
        <fullName evidence="8">ATP-dependent dethiobiotin synthetase BioD</fullName>
        <ecNumber evidence="8">6.3.3.3</ecNumber>
    </recommendedName>
    <alternativeName>
        <fullName evidence="8">DTB synthetase</fullName>
        <shortName evidence="8">DTBS</shortName>
    </alternativeName>
    <alternativeName>
        <fullName evidence="8">Dethiobiotin synthase</fullName>
    </alternativeName>
</protein>
<dbReference type="NCBIfam" id="TIGR00347">
    <property type="entry name" value="bioD"/>
    <property type="match status" value="1"/>
</dbReference>
<comment type="caution">
    <text evidence="8">Lacks conserved residue(s) required for the propagation of feature annotation.</text>
</comment>
<feature type="binding site" evidence="8">
    <location>
        <position position="55"/>
    </location>
    <ligand>
        <name>ATP</name>
        <dbReference type="ChEBI" id="CHEBI:30616"/>
    </ligand>
</feature>
<evidence type="ECO:0000313" key="9">
    <source>
        <dbReference type="EMBL" id="QCI27195.1"/>
    </source>
</evidence>
<dbReference type="Pfam" id="PF13500">
    <property type="entry name" value="AAA_26"/>
    <property type="match status" value="1"/>
</dbReference>
<proteinExistence type="inferred from homology"/>
<dbReference type="Gene3D" id="3.40.50.300">
    <property type="entry name" value="P-loop containing nucleotide triphosphate hydrolases"/>
    <property type="match status" value="1"/>
</dbReference>
<evidence type="ECO:0000256" key="5">
    <source>
        <dbReference type="ARBA" id="ARBA00022756"/>
    </source>
</evidence>
<feature type="binding site" evidence="8">
    <location>
        <position position="55"/>
    </location>
    <ligand>
        <name>Mg(2+)</name>
        <dbReference type="ChEBI" id="CHEBI:18420"/>
    </ligand>
</feature>
<dbReference type="GO" id="GO:0005524">
    <property type="term" value="F:ATP binding"/>
    <property type="evidence" value="ECO:0007669"/>
    <property type="project" value="UniProtKB-UniRule"/>
</dbReference>
<comment type="function">
    <text evidence="8">Catalyzes a mechanistically unusual reaction, the ATP-dependent insertion of CO2 between the N7 and N8 nitrogen atoms of 7,8-diaminopelargonic acid (DAPA, also called 7,8-diammoniononanoate) to form a ureido ring.</text>
</comment>
<dbReference type="OrthoDB" id="9802097at2"/>
<dbReference type="AlphaFoldDB" id="A0A4D6YPJ9"/>
<keyword evidence="2 8" id="KW-0436">Ligase</keyword>